<dbReference type="NCBIfam" id="TIGR00090">
    <property type="entry name" value="rsfS_iojap_ybeB"/>
    <property type="match status" value="1"/>
</dbReference>
<evidence type="ECO:0000313" key="4">
    <source>
        <dbReference type="Proteomes" id="UP000275461"/>
    </source>
</evidence>
<keyword evidence="2" id="KW-0678">Repressor</keyword>
<comment type="subunit">
    <text evidence="2">Interacts with ribosomal protein uL14 (rplN).</text>
</comment>
<evidence type="ECO:0000256" key="1">
    <source>
        <dbReference type="ARBA" id="ARBA00010574"/>
    </source>
</evidence>
<name>A0A498C891_9GAMM</name>
<dbReference type="GO" id="GO:0043023">
    <property type="term" value="F:ribosomal large subunit binding"/>
    <property type="evidence" value="ECO:0007669"/>
    <property type="project" value="TreeGrafter"/>
</dbReference>
<dbReference type="PANTHER" id="PTHR21043">
    <property type="entry name" value="IOJAP SUPERFAMILY ORTHOLOG"/>
    <property type="match status" value="1"/>
</dbReference>
<dbReference type="RefSeq" id="WP_121441754.1">
    <property type="nucleotide sequence ID" value="NZ_RCDA01000001.1"/>
</dbReference>
<dbReference type="InterPro" id="IPR004394">
    <property type="entry name" value="Iojap/RsfS/C7orf30"/>
</dbReference>
<comment type="caution">
    <text evidence="3">The sequence shown here is derived from an EMBL/GenBank/DDBJ whole genome shotgun (WGS) entry which is preliminary data.</text>
</comment>
<comment type="function">
    <text evidence="2">Functions as a ribosomal silencing factor. Interacts with ribosomal protein uL14 (rplN), blocking formation of intersubunit bridge B8. Prevents association of the 30S and 50S ribosomal subunits and the formation of functional ribosomes, thus repressing translation.</text>
</comment>
<evidence type="ECO:0000256" key="2">
    <source>
        <dbReference type="HAMAP-Rule" id="MF_01477"/>
    </source>
</evidence>
<dbReference type="PANTHER" id="PTHR21043:SF0">
    <property type="entry name" value="MITOCHONDRIAL ASSEMBLY OF RIBOSOMAL LARGE SUBUNIT PROTEIN 1"/>
    <property type="match status" value="1"/>
</dbReference>
<dbReference type="GO" id="GO:0042256">
    <property type="term" value="P:cytosolic ribosome assembly"/>
    <property type="evidence" value="ECO:0007669"/>
    <property type="project" value="UniProtKB-UniRule"/>
</dbReference>
<accession>A0A498C891</accession>
<protein>
    <recommendedName>
        <fullName evidence="2">Ribosomal silencing factor RsfS</fullName>
    </recommendedName>
</protein>
<keyword evidence="4" id="KW-1185">Reference proteome</keyword>
<evidence type="ECO:0000313" key="3">
    <source>
        <dbReference type="EMBL" id="RLK51337.1"/>
    </source>
</evidence>
<organism evidence="3 4">
    <name type="scientific">Alkalispirillum mobile</name>
    <dbReference type="NCBI Taxonomy" id="85925"/>
    <lineage>
        <taxon>Bacteria</taxon>
        <taxon>Pseudomonadati</taxon>
        <taxon>Pseudomonadota</taxon>
        <taxon>Gammaproteobacteria</taxon>
        <taxon>Chromatiales</taxon>
        <taxon>Ectothiorhodospiraceae</taxon>
        <taxon>Alkalispirillum</taxon>
    </lineage>
</organism>
<dbReference type="GO" id="GO:0005737">
    <property type="term" value="C:cytoplasm"/>
    <property type="evidence" value="ECO:0007669"/>
    <property type="project" value="UniProtKB-SubCell"/>
</dbReference>
<dbReference type="Gene3D" id="3.30.460.10">
    <property type="entry name" value="Beta Polymerase, domain 2"/>
    <property type="match status" value="1"/>
</dbReference>
<dbReference type="GO" id="GO:0090071">
    <property type="term" value="P:negative regulation of ribosome biogenesis"/>
    <property type="evidence" value="ECO:0007669"/>
    <property type="project" value="UniProtKB-UniRule"/>
</dbReference>
<gene>
    <name evidence="2" type="primary">rsfS</name>
    <name evidence="3" type="ORF">DFR31_1273</name>
</gene>
<keyword evidence="2" id="KW-0810">Translation regulation</keyword>
<comment type="similarity">
    <text evidence="1 2">Belongs to the Iojap/RsfS family.</text>
</comment>
<dbReference type="AlphaFoldDB" id="A0A498C891"/>
<dbReference type="EMBL" id="RCDA01000001">
    <property type="protein sequence ID" value="RLK51337.1"/>
    <property type="molecule type" value="Genomic_DNA"/>
</dbReference>
<comment type="subcellular location">
    <subcellularLocation>
        <location evidence="2">Cytoplasm</location>
    </subcellularLocation>
</comment>
<reference evidence="3 4" key="1">
    <citation type="submission" date="2018-10" db="EMBL/GenBank/DDBJ databases">
        <title>Genomic Encyclopedia of Type Strains, Phase IV (KMG-IV): sequencing the most valuable type-strain genomes for metagenomic binning, comparative biology and taxonomic classification.</title>
        <authorList>
            <person name="Goeker M."/>
        </authorList>
    </citation>
    <scope>NUCLEOTIDE SEQUENCE [LARGE SCALE GENOMIC DNA]</scope>
    <source>
        <strain evidence="3 4">DSM 12769</strain>
    </source>
</reference>
<proteinExistence type="inferred from homology"/>
<dbReference type="InterPro" id="IPR043519">
    <property type="entry name" value="NT_sf"/>
</dbReference>
<dbReference type="SUPFAM" id="SSF81301">
    <property type="entry name" value="Nucleotidyltransferase"/>
    <property type="match status" value="1"/>
</dbReference>
<dbReference type="Proteomes" id="UP000275461">
    <property type="component" value="Unassembled WGS sequence"/>
</dbReference>
<keyword evidence="2" id="KW-0963">Cytoplasm</keyword>
<dbReference type="OrthoDB" id="9793681at2"/>
<dbReference type="HAMAP" id="MF_01477">
    <property type="entry name" value="Iojap_RsfS"/>
    <property type="match status" value="1"/>
</dbReference>
<sequence length="130" mass="14362">MSETEISLEQLETLLREALDDIKAEDVVFLDVRGRTPMTDLIVVASGRSTRHVASVADSVADDLREQGIRPMGIEGEPGSEWILLDLGDAVLHVMTPEARDFYRLERLWSVDEHAAPGAPDEERAQGGNH</sequence>
<dbReference type="GO" id="GO:0017148">
    <property type="term" value="P:negative regulation of translation"/>
    <property type="evidence" value="ECO:0007669"/>
    <property type="project" value="UniProtKB-UniRule"/>
</dbReference>
<dbReference type="Pfam" id="PF02410">
    <property type="entry name" value="RsfS"/>
    <property type="match status" value="1"/>
</dbReference>